<accession>A0A069DAD6</accession>
<proteinExistence type="predicted"/>
<dbReference type="AlphaFoldDB" id="A0A069DAD6"/>
<reference evidence="1 2" key="1">
    <citation type="journal article" date="2015" name="Microbes Environ.">
        <title>Distribution and evolution of nitrogen fixation genes in the phylum bacteroidetes.</title>
        <authorList>
            <person name="Inoue J."/>
            <person name="Oshima K."/>
            <person name="Suda W."/>
            <person name="Sakamoto M."/>
            <person name="Iino T."/>
            <person name="Noda S."/>
            <person name="Hongoh Y."/>
            <person name="Hattori M."/>
            <person name="Ohkuma M."/>
        </authorList>
    </citation>
    <scope>NUCLEOTIDE SEQUENCE [LARGE SCALE GENOMIC DNA]</scope>
    <source>
        <strain evidence="1 2">JCM 15093</strain>
    </source>
</reference>
<evidence type="ECO:0000313" key="2">
    <source>
        <dbReference type="Proteomes" id="UP000027601"/>
    </source>
</evidence>
<comment type="caution">
    <text evidence="1">The sequence shown here is derived from an EMBL/GenBank/DDBJ whole genome shotgun (WGS) entry which is preliminary data.</text>
</comment>
<gene>
    <name evidence="1" type="ORF">JCM15093_2408</name>
</gene>
<protein>
    <submittedName>
        <fullName evidence="1">Uncharacterized protein</fullName>
    </submittedName>
</protein>
<dbReference type="EMBL" id="BAJS01000015">
    <property type="protein sequence ID" value="GAK37184.1"/>
    <property type="molecule type" value="Genomic_DNA"/>
</dbReference>
<evidence type="ECO:0000313" key="1">
    <source>
        <dbReference type="EMBL" id="GAK37184.1"/>
    </source>
</evidence>
<name>A0A069DAD6_9BACE</name>
<organism evidence="1 2">
    <name type="scientific">Bacteroides graminisolvens DSM 19988 = JCM 15093</name>
    <dbReference type="NCBI Taxonomy" id="1121097"/>
    <lineage>
        <taxon>Bacteria</taxon>
        <taxon>Pseudomonadati</taxon>
        <taxon>Bacteroidota</taxon>
        <taxon>Bacteroidia</taxon>
        <taxon>Bacteroidales</taxon>
        <taxon>Bacteroidaceae</taxon>
        <taxon>Bacteroides</taxon>
    </lineage>
</organism>
<dbReference type="Proteomes" id="UP000027601">
    <property type="component" value="Unassembled WGS sequence"/>
</dbReference>
<keyword evidence="2" id="KW-1185">Reference proteome</keyword>
<sequence>MRQLNKIVIFKNKPIYLSNLLLQSAASLIFIPLTHEEGHRSILTYKGIGSISQRFNK</sequence>